<evidence type="ECO:0000313" key="3">
    <source>
        <dbReference type="Proteomes" id="UP000193144"/>
    </source>
</evidence>
<name>A0A1Y2A407_9PLEO</name>
<sequence length="159" mass="18326">MHASRSRCFFLSALCPQIRVLSPWRAELYPVSRPWTCTPTSALAPCSPRHPSHTRESRQQLILDQTICIYRESLLLGQRSDLFNRSRSRRLPYSVTLTMVFAGRNRSFELIYARGWGCARSGWEELRAKERKRSGEGRNMCPFPRSSRTMRSEGGKGSE</sequence>
<organism evidence="2 3">
    <name type="scientific">Clohesyomyces aquaticus</name>
    <dbReference type="NCBI Taxonomy" id="1231657"/>
    <lineage>
        <taxon>Eukaryota</taxon>
        <taxon>Fungi</taxon>
        <taxon>Dikarya</taxon>
        <taxon>Ascomycota</taxon>
        <taxon>Pezizomycotina</taxon>
        <taxon>Dothideomycetes</taxon>
        <taxon>Pleosporomycetidae</taxon>
        <taxon>Pleosporales</taxon>
        <taxon>Lindgomycetaceae</taxon>
        <taxon>Clohesyomyces</taxon>
    </lineage>
</organism>
<accession>A0A1Y2A407</accession>
<dbReference type="AlphaFoldDB" id="A0A1Y2A407"/>
<dbReference type="Proteomes" id="UP000193144">
    <property type="component" value="Unassembled WGS sequence"/>
</dbReference>
<proteinExistence type="predicted"/>
<reference evidence="2 3" key="1">
    <citation type="submission" date="2016-07" db="EMBL/GenBank/DDBJ databases">
        <title>Pervasive Adenine N6-methylation of Active Genes in Fungi.</title>
        <authorList>
            <consortium name="DOE Joint Genome Institute"/>
            <person name="Mondo S.J."/>
            <person name="Dannebaum R.O."/>
            <person name="Kuo R.C."/>
            <person name="Labutti K."/>
            <person name="Haridas S."/>
            <person name="Kuo A."/>
            <person name="Salamov A."/>
            <person name="Ahrendt S.R."/>
            <person name="Lipzen A."/>
            <person name="Sullivan W."/>
            <person name="Andreopoulos W.B."/>
            <person name="Clum A."/>
            <person name="Lindquist E."/>
            <person name="Daum C."/>
            <person name="Ramamoorthy G.K."/>
            <person name="Gryganskyi A."/>
            <person name="Culley D."/>
            <person name="Magnuson J.K."/>
            <person name="James T.Y."/>
            <person name="O'Malley M.A."/>
            <person name="Stajich J.E."/>
            <person name="Spatafora J.W."/>
            <person name="Visel A."/>
            <person name="Grigoriev I.V."/>
        </authorList>
    </citation>
    <scope>NUCLEOTIDE SEQUENCE [LARGE SCALE GENOMIC DNA]</scope>
    <source>
        <strain evidence="2 3">CBS 115471</strain>
    </source>
</reference>
<evidence type="ECO:0000256" key="1">
    <source>
        <dbReference type="SAM" id="MobiDB-lite"/>
    </source>
</evidence>
<feature type="compositionally biased region" description="Basic and acidic residues" evidence="1">
    <location>
        <begin position="150"/>
        <end position="159"/>
    </location>
</feature>
<gene>
    <name evidence="2" type="ORF">BCR34DRAFT_556539</name>
</gene>
<dbReference type="EMBL" id="MCFA01000016">
    <property type="protein sequence ID" value="ORY16745.1"/>
    <property type="molecule type" value="Genomic_DNA"/>
</dbReference>
<protein>
    <submittedName>
        <fullName evidence="2">Uncharacterized protein</fullName>
    </submittedName>
</protein>
<feature type="region of interest" description="Disordered" evidence="1">
    <location>
        <begin position="130"/>
        <end position="159"/>
    </location>
</feature>
<comment type="caution">
    <text evidence="2">The sequence shown here is derived from an EMBL/GenBank/DDBJ whole genome shotgun (WGS) entry which is preliminary data.</text>
</comment>
<keyword evidence="3" id="KW-1185">Reference proteome</keyword>
<evidence type="ECO:0000313" key="2">
    <source>
        <dbReference type="EMBL" id="ORY16745.1"/>
    </source>
</evidence>